<evidence type="ECO:0000256" key="4">
    <source>
        <dbReference type="ARBA" id="ARBA00023180"/>
    </source>
</evidence>
<dbReference type="GO" id="GO:0008241">
    <property type="term" value="F:peptidyl-dipeptidase activity"/>
    <property type="evidence" value="ECO:0007669"/>
    <property type="project" value="InterPro"/>
</dbReference>
<comment type="similarity">
    <text evidence="1 7 8">Belongs to the peptidase M2 family.</text>
</comment>
<dbReference type="GO" id="GO:0008237">
    <property type="term" value="F:metallopeptidase activity"/>
    <property type="evidence" value="ECO:0007669"/>
    <property type="project" value="UniProtKB-KW"/>
</dbReference>
<reference evidence="9 10" key="1">
    <citation type="submission" date="2023-11" db="EMBL/GenBank/DDBJ databases">
        <title>Halocaridina rubra genome assembly.</title>
        <authorList>
            <person name="Smith C."/>
        </authorList>
    </citation>
    <scope>NUCLEOTIDE SEQUENCE [LARGE SCALE GENOMIC DNA]</scope>
    <source>
        <strain evidence="9">EP-1</strain>
        <tissue evidence="9">Whole</tissue>
    </source>
</reference>
<name>A0AAN8XHD2_HALRR</name>
<dbReference type="EMBL" id="JAXCGZ010007903">
    <property type="protein sequence ID" value="KAK7078289.1"/>
    <property type="molecule type" value="Genomic_DNA"/>
</dbReference>
<dbReference type="Gene3D" id="1.10.1370.30">
    <property type="match status" value="1"/>
</dbReference>
<sequence>MKTISTLPFHLVNDLWRWRAFRGEYKVENWNRHFWDLKEEYLGVTAPVPRTKDDLDPPTIFHIANDYDMIRYFTRTVLQFQFYEKLCEAAGHTGPLHTCDFYGSKEAGDLLSKMMSLGASKPWWEALEVMTGERRMSVRALLDYFRPLEEWLIEDNKKDGDGVGWGDSWRLIEDMNVASTTATSPTMLLIGLGFVIFYF</sequence>
<keyword evidence="8" id="KW-0645">Protease</keyword>
<feature type="disulfide bond" evidence="6">
    <location>
        <begin position="87"/>
        <end position="99"/>
    </location>
</feature>
<proteinExistence type="inferred from homology"/>
<keyword evidence="8" id="KW-0862">Zinc</keyword>
<evidence type="ECO:0000256" key="7">
    <source>
        <dbReference type="PROSITE-ProRule" id="PRU01355"/>
    </source>
</evidence>
<dbReference type="GO" id="GO:0006508">
    <property type="term" value="P:proteolysis"/>
    <property type="evidence" value="ECO:0007669"/>
    <property type="project" value="UniProtKB-KW"/>
</dbReference>
<comment type="caution">
    <text evidence="7">Lacks conserved residue(s) required for the propagation of feature annotation.</text>
</comment>
<dbReference type="PROSITE" id="PS52011">
    <property type="entry name" value="PEPTIDASE_M2"/>
    <property type="match status" value="1"/>
</dbReference>
<keyword evidence="2" id="KW-0732">Signal</keyword>
<evidence type="ECO:0000256" key="2">
    <source>
        <dbReference type="ARBA" id="ARBA00022729"/>
    </source>
</evidence>
<dbReference type="GO" id="GO:0004180">
    <property type="term" value="F:carboxypeptidase activity"/>
    <property type="evidence" value="ECO:0007669"/>
    <property type="project" value="UniProtKB-KW"/>
</dbReference>
<evidence type="ECO:0000313" key="9">
    <source>
        <dbReference type="EMBL" id="KAK7078289.1"/>
    </source>
</evidence>
<dbReference type="PRINTS" id="PR00791">
    <property type="entry name" value="PEPDIPTASEA"/>
</dbReference>
<dbReference type="AlphaFoldDB" id="A0AAN8XHD2"/>
<organism evidence="9 10">
    <name type="scientific">Halocaridina rubra</name>
    <name type="common">Hawaiian red shrimp</name>
    <dbReference type="NCBI Taxonomy" id="373956"/>
    <lineage>
        <taxon>Eukaryota</taxon>
        <taxon>Metazoa</taxon>
        <taxon>Ecdysozoa</taxon>
        <taxon>Arthropoda</taxon>
        <taxon>Crustacea</taxon>
        <taxon>Multicrustacea</taxon>
        <taxon>Malacostraca</taxon>
        <taxon>Eumalacostraca</taxon>
        <taxon>Eucarida</taxon>
        <taxon>Decapoda</taxon>
        <taxon>Pleocyemata</taxon>
        <taxon>Caridea</taxon>
        <taxon>Atyoidea</taxon>
        <taxon>Atyidae</taxon>
        <taxon>Halocaridina</taxon>
    </lineage>
</organism>
<feature type="binding site" evidence="5">
    <location>
        <position position="71"/>
    </location>
    <ligand>
        <name>chloride</name>
        <dbReference type="ChEBI" id="CHEBI:17996"/>
        <label>1</label>
    </ligand>
</feature>
<comment type="caution">
    <text evidence="9">The sequence shown here is derived from an EMBL/GenBank/DDBJ whole genome shotgun (WGS) entry which is preliminary data.</text>
</comment>
<dbReference type="PANTHER" id="PTHR10514:SF24">
    <property type="entry name" value="ANGIOTENSIN-CONVERTING ENZYME 2"/>
    <property type="match status" value="1"/>
</dbReference>
<protein>
    <recommendedName>
        <fullName evidence="8">Angiotensin-converting enzyme</fullName>
        <ecNumber evidence="8">3.4.-.-</ecNumber>
    </recommendedName>
</protein>
<dbReference type="Pfam" id="PF01401">
    <property type="entry name" value="Peptidase_M2"/>
    <property type="match status" value="1"/>
</dbReference>
<evidence type="ECO:0000256" key="5">
    <source>
        <dbReference type="PIRSR" id="PIRSR601548-2"/>
    </source>
</evidence>
<keyword evidence="8" id="KW-0482">Metalloprotease</keyword>
<dbReference type="PANTHER" id="PTHR10514">
    <property type="entry name" value="ANGIOTENSIN-CONVERTING ENZYME"/>
    <property type="match status" value="1"/>
</dbReference>
<keyword evidence="8" id="KW-0479">Metal-binding</keyword>
<evidence type="ECO:0000313" key="10">
    <source>
        <dbReference type="Proteomes" id="UP001381693"/>
    </source>
</evidence>
<dbReference type="GO" id="GO:0046872">
    <property type="term" value="F:metal ion binding"/>
    <property type="evidence" value="ECO:0007669"/>
    <property type="project" value="UniProtKB-KW"/>
</dbReference>
<dbReference type="SUPFAM" id="SSF55486">
    <property type="entry name" value="Metalloproteases ('zincins'), catalytic domain"/>
    <property type="match status" value="1"/>
</dbReference>
<evidence type="ECO:0000256" key="8">
    <source>
        <dbReference type="RuleBase" id="RU361144"/>
    </source>
</evidence>
<dbReference type="GO" id="GO:0005886">
    <property type="term" value="C:plasma membrane"/>
    <property type="evidence" value="ECO:0007669"/>
    <property type="project" value="TreeGrafter"/>
</dbReference>
<comment type="cofactor">
    <cofactor evidence="8">
        <name>Zn(2+)</name>
        <dbReference type="ChEBI" id="CHEBI:29105"/>
    </cofactor>
    <text evidence="8">Binds 1 zinc ion per subunit.</text>
</comment>
<accession>A0AAN8XHD2</accession>
<keyword evidence="8" id="KW-0378">Hydrolase</keyword>
<evidence type="ECO:0000256" key="1">
    <source>
        <dbReference type="ARBA" id="ARBA00008139"/>
    </source>
</evidence>
<evidence type="ECO:0000256" key="3">
    <source>
        <dbReference type="ARBA" id="ARBA00023157"/>
    </source>
</evidence>
<gene>
    <name evidence="9" type="primary">ACE2</name>
    <name evidence="9" type="ORF">SK128_008173</name>
</gene>
<dbReference type="InterPro" id="IPR001548">
    <property type="entry name" value="Peptidase_M2"/>
</dbReference>
<evidence type="ECO:0000256" key="6">
    <source>
        <dbReference type="PIRSR" id="PIRSR601548-4"/>
    </source>
</evidence>
<keyword evidence="3 6" id="KW-1015">Disulfide bond</keyword>
<keyword evidence="4 8" id="KW-0325">Glycoprotein</keyword>
<keyword evidence="10" id="KW-1185">Reference proteome</keyword>
<dbReference type="EC" id="3.4.-.-" evidence="8"/>
<dbReference type="Proteomes" id="UP001381693">
    <property type="component" value="Unassembled WGS sequence"/>
</dbReference>
<keyword evidence="8" id="KW-0121">Carboxypeptidase</keyword>